<feature type="compositionally biased region" description="Polar residues" evidence="1">
    <location>
        <begin position="337"/>
        <end position="346"/>
    </location>
</feature>
<dbReference type="Gene3D" id="1.10.510.10">
    <property type="entry name" value="Transferase(Phosphotransferase) domain 1"/>
    <property type="match status" value="1"/>
</dbReference>
<dbReference type="SUPFAM" id="SSF56112">
    <property type="entry name" value="Protein kinase-like (PK-like)"/>
    <property type="match status" value="1"/>
</dbReference>
<proteinExistence type="predicted"/>
<accession>A0AAU7YP25</accession>
<evidence type="ECO:0000259" key="2">
    <source>
        <dbReference type="PROSITE" id="PS50011"/>
    </source>
</evidence>
<reference evidence="3" key="1">
    <citation type="submission" date="2024-06" db="EMBL/GenBank/DDBJ databases">
        <title>Evidence of context-dependent and transient costs of resisting viral infection in isolates of the marine microalga Micromonas sp. (class Mamiellophyceae).</title>
        <authorList>
            <person name="Bedi de Silva A."/>
            <person name="Schvarcz C.R."/>
            <person name="Steward G.R."/>
            <person name="Edwards K.F."/>
        </authorList>
    </citation>
    <scope>NUCLEOTIDE SEQUENCE</scope>
    <source>
        <strain evidence="3">McV-KB2</strain>
    </source>
</reference>
<sequence>MTSIQKNIDRILEGNKGCAPMNHIAINQSWKRSGAYGNVRRAKLTGKSRKFIAMKEMKVPKSDPELGELAEMEYKIARKLKDFDIPKVYKYVKCPIEGNGPNLRKDILYFEYVNGISLREYIRTRRDLTLIQLKSIVAQVTYNLYRIHQKFPTFRHHDLHTDNILIRPVTRKNIPIEVGDTKYTIDNGGVELVMIDFGFASFPGIPNPLVNKKNYINIGIHRNSNKYYDLHFFLNSIHNELTSTARITPMVPDHGPRIGMKVFIGNLFTKDYLGFRSNKIKNFRLRGSKNNSRNKDLPTFEKVLKHPFLTGIKTPRMEIPAPKTASTPVVISRKTPPRNNQTTASQRKAAINRAKQVLQGGKQMAKPTIRPGIARKPPLPPRPPKAPSPPKPSSGNNNKKPLLTKPATSAGMTKGRKPASKKNKVSRAWINSFMKSMTRN</sequence>
<feature type="domain" description="Protein kinase" evidence="2">
    <location>
        <begin position="25"/>
        <end position="309"/>
    </location>
</feature>
<dbReference type="SMART" id="SM00220">
    <property type="entry name" value="S_TKc"/>
    <property type="match status" value="1"/>
</dbReference>
<feature type="compositionally biased region" description="Pro residues" evidence="1">
    <location>
        <begin position="377"/>
        <end position="392"/>
    </location>
</feature>
<protein>
    <recommendedName>
        <fullName evidence="2">Protein kinase domain-containing protein</fullName>
    </recommendedName>
</protein>
<dbReference type="PANTHER" id="PTHR24419">
    <property type="entry name" value="INTERLEUKIN-1 RECEPTOR-ASSOCIATED KINASE"/>
    <property type="match status" value="1"/>
</dbReference>
<dbReference type="PANTHER" id="PTHR24419:SF18">
    <property type="entry name" value="SERINE_THREONINE-PROTEIN KINASE HASPIN"/>
    <property type="match status" value="1"/>
</dbReference>
<dbReference type="InterPro" id="IPR000719">
    <property type="entry name" value="Prot_kinase_dom"/>
</dbReference>
<dbReference type="Pfam" id="PF00069">
    <property type="entry name" value="Pkinase"/>
    <property type="match status" value="1"/>
</dbReference>
<name>A0AAU7YP25_9PHYC</name>
<dbReference type="GO" id="GO:0035556">
    <property type="term" value="P:intracellular signal transduction"/>
    <property type="evidence" value="ECO:0007669"/>
    <property type="project" value="TreeGrafter"/>
</dbReference>
<dbReference type="GO" id="GO:0005524">
    <property type="term" value="F:ATP binding"/>
    <property type="evidence" value="ECO:0007669"/>
    <property type="project" value="InterPro"/>
</dbReference>
<organism evidence="3">
    <name type="scientific">Micromonas commoda virus</name>
    <dbReference type="NCBI Taxonomy" id="3057169"/>
    <lineage>
        <taxon>Viruses</taxon>
        <taxon>Varidnaviria</taxon>
        <taxon>Bamfordvirae</taxon>
        <taxon>Nucleocytoviricota</taxon>
        <taxon>Megaviricetes</taxon>
        <taxon>Algavirales</taxon>
        <taxon>Phycodnaviridae</taxon>
    </lineage>
</organism>
<evidence type="ECO:0000313" key="3">
    <source>
        <dbReference type="EMBL" id="XCA47374.1"/>
    </source>
</evidence>
<dbReference type="Gene3D" id="3.30.200.20">
    <property type="entry name" value="Phosphorylase Kinase, domain 1"/>
    <property type="match status" value="1"/>
</dbReference>
<dbReference type="InterPro" id="IPR011009">
    <property type="entry name" value="Kinase-like_dom_sf"/>
</dbReference>
<dbReference type="GO" id="GO:0072354">
    <property type="term" value="F:histone H3T3 kinase activity"/>
    <property type="evidence" value="ECO:0007669"/>
    <property type="project" value="TreeGrafter"/>
</dbReference>
<evidence type="ECO:0000256" key="1">
    <source>
        <dbReference type="SAM" id="MobiDB-lite"/>
    </source>
</evidence>
<dbReference type="PROSITE" id="PS50011">
    <property type="entry name" value="PROTEIN_KINASE_DOM"/>
    <property type="match status" value="1"/>
</dbReference>
<dbReference type="EMBL" id="PP911589">
    <property type="protein sequence ID" value="XCA47374.1"/>
    <property type="molecule type" value="Genomic_DNA"/>
</dbReference>
<feature type="compositionally biased region" description="Basic residues" evidence="1">
    <location>
        <begin position="414"/>
        <end position="425"/>
    </location>
</feature>
<feature type="region of interest" description="Disordered" evidence="1">
    <location>
        <begin position="318"/>
        <end position="440"/>
    </location>
</feature>